<reference evidence="3" key="2">
    <citation type="journal article" date="2018" name="DNA Res.">
        <title>Comparative genome and transcriptome analyses reveal adaptations to opportunistic infections in woody plant degrading pathogens of Botryosphaeriaceae.</title>
        <authorList>
            <person name="Yan J.Y."/>
            <person name="Zhao W.S."/>
            <person name="Chen Z."/>
            <person name="Xing Q.K."/>
            <person name="Zhang W."/>
            <person name="Chethana K.W.T."/>
            <person name="Xue M.F."/>
            <person name="Xu J.P."/>
            <person name="Phillips A.J.L."/>
            <person name="Wang Y."/>
            <person name="Liu J.H."/>
            <person name="Liu M."/>
            <person name="Zhou Y."/>
            <person name="Jayawardena R.S."/>
            <person name="Manawasinghe I.S."/>
            <person name="Huang J.B."/>
            <person name="Qiao G.H."/>
            <person name="Fu C.Y."/>
            <person name="Guo F.F."/>
            <person name="Dissanayake A.J."/>
            <person name="Peng Y.L."/>
            <person name="Hyde K.D."/>
            <person name="Li X.H."/>
        </authorList>
    </citation>
    <scope>NUCLEOTIDE SEQUENCE</scope>
    <source>
        <strain evidence="3">CSS-01s</strain>
    </source>
</reference>
<dbReference type="Proteomes" id="UP000627934">
    <property type="component" value="Unassembled WGS sequence"/>
</dbReference>
<evidence type="ECO:0008006" key="5">
    <source>
        <dbReference type="Google" id="ProtNLM"/>
    </source>
</evidence>
<dbReference type="AlphaFoldDB" id="A0A5N5D777"/>
<name>A0A5N5D777_9PEZI</name>
<evidence type="ECO:0000313" key="2">
    <source>
        <dbReference type="EMBL" id="KAB2573435.1"/>
    </source>
</evidence>
<gene>
    <name evidence="3" type="ORF">BFW01_g868</name>
    <name evidence="2" type="ORF">DBV05_g7924</name>
</gene>
<keyword evidence="1" id="KW-0732">Signal</keyword>
<sequence>MKYTTIVLALLPALGFAQDAYGPHCNGAESSRCNRGWCVRPNAGSFSWSNGPVCVFQCNKADCAQACSSQSFDKRYQTGYCYATGGNNFCVCTDNSF</sequence>
<proteinExistence type="predicted"/>
<evidence type="ECO:0000313" key="3">
    <source>
        <dbReference type="EMBL" id="KAF9630306.1"/>
    </source>
</evidence>
<reference evidence="2 4" key="3">
    <citation type="journal article" date="2019" name="Sci. Rep.">
        <title>A multi-omics analysis of the grapevine pathogen Lasiodiplodia theobromae reveals that temperature affects the expression of virulence- and pathogenicity-related genes.</title>
        <authorList>
            <person name="Felix C."/>
            <person name="Meneses R."/>
            <person name="Goncalves M.F.M."/>
            <person name="Tilleman L."/>
            <person name="Duarte A.S."/>
            <person name="Jorrin-Novo J.V."/>
            <person name="Van de Peer Y."/>
            <person name="Deforce D."/>
            <person name="Van Nieuwerburgh F."/>
            <person name="Esteves A.C."/>
            <person name="Alves A."/>
        </authorList>
    </citation>
    <scope>NUCLEOTIDE SEQUENCE [LARGE SCALE GENOMIC DNA]</scope>
    <source>
        <strain evidence="2 4">LA-SOL3</strain>
    </source>
</reference>
<feature type="signal peptide" evidence="1">
    <location>
        <begin position="1"/>
        <end position="17"/>
    </location>
</feature>
<reference evidence="3" key="1">
    <citation type="submission" date="2016-08" db="EMBL/GenBank/DDBJ databases">
        <authorList>
            <person name="Yan J."/>
        </authorList>
    </citation>
    <scope>NUCLEOTIDE SEQUENCE</scope>
    <source>
        <strain evidence="3">CSS-01s</strain>
    </source>
</reference>
<organism evidence="2 4">
    <name type="scientific">Lasiodiplodia theobromae</name>
    <dbReference type="NCBI Taxonomy" id="45133"/>
    <lineage>
        <taxon>Eukaryota</taxon>
        <taxon>Fungi</taxon>
        <taxon>Dikarya</taxon>
        <taxon>Ascomycota</taxon>
        <taxon>Pezizomycotina</taxon>
        <taxon>Dothideomycetes</taxon>
        <taxon>Dothideomycetes incertae sedis</taxon>
        <taxon>Botryosphaeriales</taxon>
        <taxon>Botryosphaeriaceae</taxon>
        <taxon>Lasiodiplodia</taxon>
    </lineage>
</organism>
<comment type="caution">
    <text evidence="2">The sequence shown here is derived from an EMBL/GenBank/DDBJ whole genome shotgun (WGS) entry which is preliminary data.</text>
</comment>
<protein>
    <recommendedName>
        <fullName evidence="5">Secreted protein</fullName>
    </recommendedName>
</protein>
<accession>A0A5N5D777</accession>
<evidence type="ECO:0000256" key="1">
    <source>
        <dbReference type="SAM" id="SignalP"/>
    </source>
</evidence>
<keyword evidence="4" id="KW-1185">Reference proteome</keyword>
<dbReference type="EMBL" id="VCHE01000059">
    <property type="protein sequence ID" value="KAB2573435.1"/>
    <property type="molecule type" value="Genomic_DNA"/>
</dbReference>
<feature type="chain" id="PRO_5036147866" description="Secreted protein" evidence="1">
    <location>
        <begin position="18"/>
        <end position="97"/>
    </location>
</feature>
<evidence type="ECO:0000313" key="4">
    <source>
        <dbReference type="Proteomes" id="UP000325902"/>
    </source>
</evidence>
<dbReference type="EMBL" id="MDYX01000040">
    <property type="protein sequence ID" value="KAF9630306.1"/>
    <property type="molecule type" value="Genomic_DNA"/>
</dbReference>
<dbReference type="Proteomes" id="UP000325902">
    <property type="component" value="Unassembled WGS sequence"/>
</dbReference>